<comment type="similarity">
    <text evidence="2">Belongs to the WRB/GET1 family.</text>
</comment>
<dbReference type="GO" id="GO:0071816">
    <property type="term" value="P:tail-anchored membrane protein insertion into ER membrane"/>
    <property type="evidence" value="ECO:0000318"/>
    <property type="project" value="GO_Central"/>
</dbReference>
<evidence type="ECO:0000256" key="9">
    <source>
        <dbReference type="ARBA" id="ARBA00033006"/>
    </source>
</evidence>
<evidence type="ECO:0000256" key="4">
    <source>
        <dbReference type="ARBA" id="ARBA00022692"/>
    </source>
</evidence>
<dbReference type="GO" id="GO:0005789">
    <property type="term" value="C:endoplasmic reticulum membrane"/>
    <property type="evidence" value="ECO:0007669"/>
    <property type="project" value="UniProtKB-SubCell"/>
</dbReference>
<evidence type="ECO:0000256" key="7">
    <source>
        <dbReference type="ARBA" id="ARBA00023136"/>
    </source>
</evidence>
<dbReference type="PANTHER" id="PTHR42650">
    <property type="entry name" value="TAIL-ANCHORED PROTEIN INSERTION RECEPTOR WRB"/>
    <property type="match status" value="1"/>
</dbReference>
<dbReference type="OMA" id="CGMFTAF"/>
<dbReference type="OrthoDB" id="69461at2759"/>
<sequence>MASIHLSSSALNLISIFLYIFFVRFAYLVIHKLLLTTLCKKHQEEELNQQIQVLRQEMRNISMVDNFAPYSKLNRKVAKLSSDYENLSTKRKKMEFKINAACFLVYAVITIGVHARLTFIWYKHPLLLMPGDWMVPINILISVPTGKAGAIGICSWLAICQSVVYHFPFKLIL</sequence>
<dbReference type="KEGG" id="tad:TRIADDRAFT_60991"/>
<evidence type="ECO:0000256" key="8">
    <source>
        <dbReference type="ARBA" id="ARBA00032437"/>
    </source>
</evidence>
<keyword evidence="5" id="KW-0256">Endoplasmic reticulum</keyword>
<dbReference type="GO" id="GO:0043495">
    <property type="term" value="F:protein-membrane adaptor activity"/>
    <property type="evidence" value="ECO:0000318"/>
    <property type="project" value="GO_Central"/>
</dbReference>
<evidence type="ECO:0000256" key="3">
    <source>
        <dbReference type="ARBA" id="ARBA00017951"/>
    </source>
</evidence>
<dbReference type="HOGENOM" id="CLU_121992_1_0_1"/>
<dbReference type="CTD" id="6758215"/>
<evidence type="ECO:0000256" key="2">
    <source>
        <dbReference type="ARBA" id="ARBA00010799"/>
    </source>
</evidence>
<dbReference type="FunCoup" id="B3S9Q5">
    <property type="interactions" value="960"/>
</dbReference>
<dbReference type="InterPro" id="IPR028945">
    <property type="entry name" value="Get1"/>
</dbReference>
<evidence type="ECO:0000256" key="10">
    <source>
        <dbReference type="SAM" id="Coils"/>
    </source>
</evidence>
<feature type="coiled-coil region" evidence="10">
    <location>
        <begin position="40"/>
        <end position="90"/>
    </location>
</feature>
<protein>
    <recommendedName>
        <fullName evidence="3">Guided entry of tail-anchored proteins factor 1</fullName>
    </recommendedName>
    <alternativeName>
        <fullName evidence="8">Tail-anchored protein insertion receptor WRB</fullName>
    </alternativeName>
    <alternativeName>
        <fullName evidence="9">Tryptophan-rich basic protein</fullName>
    </alternativeName>
</protein>
<dbReference type="Proteomes" id="UP000009022">
    <property type="component" value="Unassembled WGS sequence"/>
</dbReference>
<dbReference type="AlphaFoldDB" id="B3S9Q5"/>
<keyword evidence="6 11" id="KW-1133">Transmembrane helix</keyword>
<feature type="transmembrane region" description="Helical" evidence="11">
    <location>
        <begin position="12"/>
        <end position="30"/>
    </location>
</feature>
<evidence type="ECO:0000313" key="13">
    <source>
        <dbReference type="Proteomes" id="UP000009022"/>
    </source>
</evidence>
<gene>
    <name evidence="12" type="ORF">TRIADDRAFT_60991</name>
</gene>
<dbReference type="Pfam" id="PF04420">
    <property type="entry name" value="CHD5"/>
    <property type="match status" value="1"/>
</dbReference>
<dbReference type="RefSeq" id="XP_002116942.1">
    <property type="nucleotide sequence ID" value="XM_002116906.1"/>
</dbReference>
<organism evidence="12 13">
    <name type="scientific">Trichoplax adhaerens</name>
    <name type="common">Trichoplax reptans</name>
    <dbReference type="NCBI Taxonomy" id="10228"/>
    <lineage>
        <taxon>Eukaryota</taxon>
        <taxon>Metazoa</taxon>
        <taxon>Placozoa</taxon>
        <taxon>Uniplacotomia</taxon>
        <taxon>Trichoplacea</taxon>
        <taxon>Trichoplacidae</taxon>
        <taxon>Trichoplax</taxon>
    </lineage>
</organism>
<proteinExistence type="inferred from homology"/>
<evidence type="ECO:0000256" key="6">
    <source>
        <dbReference type="ARBA" id="ARBA00022989"/>
    </source>
</evidence>
<dbReference type="EMBL" id="DS985259">
    <property type="protein sequence ID" value="EDV20516.1"/>
    <property type="molecule type" value="Genomic_DNA"/>
</dbReference>
<evidence type="ECO:0000313" key="12">
    <source>
        <dbReference type="EMBL" id="EDV20516.1"/>
    </source>
</evidence>
<dbReference type="InterPro" id="IPR029012">
    <property type="entry name" value="Helix_hairpin_bin_sf"/>
</dbReference>
<name>B3S9Q5_TRIAD</name>
<keyword evidence="10" id="KW-0175">Coiled coil</keyword>
<comment type="subcellular location">
    <subcellularLocation>
        <location evidence="1">Endoplasmic reticulum membrane</location>
        <topology evidence="1">Multi-pass membrane protein</topology>
    </subcellularLocation>
</comment>
<evidence type="ECO:0000256" key="5">
    <source>
        <dbReference type="ARBA" id="ARBA00022824"/>
    </source>
</evidence>
<dbReference type="PANTHER" id="PTHR42650:SF1">
    <property type="entry name" value="GUIDED ENTRY OF TAIL-ANCHORED PROTEINS FACTOR 1"/>
    <property type="match status" value="1"/>
</dbReference>
<feature type="transmembrane region" description="Helical" evidence="11">
    <location>
        <begin position="100"/>
        <end position="122"/>
    </location>
</feature>
<dbReference type="STRING" id="10228.B3S9Q5"/>
<dbReference type="GO" id="GO:0043529">
    <property type="term" value="C:GET complex"/>
    <property type="evidence" value="ECO:0000318"/>
    <property type="project" value="GO_Central"/>
</dbReference>
<dbReference type="PhylomeDB" id="B3S9Q5"/>
<dbReference type="InParanoid" id="B3S9Q5"/>
<keyword evidence="13" id="KW-1185">Reference proteome</keyword>
<dbReference type="eggNOG" id="KOG4253">
    <property type="taxonomic scope" value="Eukaryota"/>
</dbReference>
<feature type="transmembrane region" description="Helical" evidence="11">
    <location>
        <begin position="148"/>
        <end position="167"/>
    </location>
</feature>
<evidence type="ECO:0000256" key="11">
    <source>
        <dbReference type="SAM" id="Phobius"/>
    </source>
</evidence>
<evidence type="ECO:0000256" key="1">
    <source>
        <dbReference type="ARBA" id="ARBA00004477"/>
    </source>
</evidence>
<keyword evidence="7 11" id="KW-0472">Membrane</keyword>
<reference evidence="12 13" key="1">
    <citation type="journal article" date="2008" name="Nature">
        <title>The Trichoplax genome and the nature of placozoans.</title>
        <authorList>
            <person name="Srivastava M."/>
            <person name="Begovic E."/>
            <person name="Chapman J."/>
            <person name="Putnam N.H."/>
            <person name="Hellsten U."/>
            <person name="Kawashima T."/>
            <person name="Kuo A."/>
            <person name="Mitros T."/>
            <person name="Salamov A."/>
            <person name="Carpenter M.L."/>
            <person name="Signorovitch A.Y."/>
            <person name="Moreno M.A."/>
            <person name="Kamm K."/>
            <person name="Grimwood J."/>
            <person name="Schmutz J."/>
            <person name="Shapiro H."/>
            <person name="Grigoriev I.V."/>
            <person name="Buss L.W."/>
            <person name="Schierwater B."/>
            <person name="Dellaporta S.L."/>
            <person name="Rokhsar D.S."/>
        </authorList>
    </citation>
    <scope>NUCLEOTIDE SEQUENCE [LARGE SCALE GENOMIC DNA]</scope>
    <source>
        <strain evidence="12 13">Grell-BS-1999</strain>
    </source>
</reference>
<accession>B3S9Q5</accession>
<dbReference type="Gene3D" id="1.10.287.660">
    <property type="entry name" value="Helix hairpin bin"/>
    <property type="match status" value="1"/>
</dbReference>
<dbReference type="GeneID" id="6758215"/>
<keyword evidence="4 11" id="KW-0812">Transmembrane</keyword>